<dbReference type="Gene3D" id="3.40.50.300">
    <property type="entry name" value="P-loop containing nucleotide triphosphate hydrolases"/>
    <property type="match status" value="1"/>
</dbReference>
<dbReference type="SUPFAM" id="SSF52540">
    <property type="entry name" value="P-loop containing nucleoside triphosphate hydrolases"/>
    <property type="match status" value="1"/>
</dbReference>
<keyword evidence="2" id="KW-0547">Nucleotide-binding</keyword>
<evidence type="ECO:0000313" key="5">
    <source>
        <dbReference type="EMBL" id="WRO23125.1"/>
    </source>
</evidence>
<evidence type="ECO:0000256" key="2">
    <source>
        <dbReference type="ARBA" id="ARBA00022741"/>
    </source>
</evidence>
<evidence type="ECO:0000313" key="6">
    <source>
        <dbReference type="Proteomes" id="UP001329915"/>
    </source>
</evidence>
<dbReference type="Gene3D" id="1.10.40.70">
    <property type="match status" value="1"/>
</dbReference>
<organism evidence="5 6">
    <name type="scientific">Metallumcola ferriviriculae</name>
    <dbReference type="NCBI Taxonomy" id="3039180"/>
    <lineage>
        <taxon>Bacteria</taxon>
        <taxon>Bacillati</taxon>
        <taxon>Bacillota</taxon>
        <taxon>Clostridia</taxon>
        <taxon>Neomoorellales</taxon>
        <taxon>Desulfitibacteraceae</taxon>
        <taxon>Metallumcola</taxon>
    </lineage>
</organism>
<dbReference type="PANTHER" id="PTHR30258:SF1">
    <property type="entry name" value="PROTEIN TRANSPORT PROTEIN HOFB HOMOLOG"/>
    <property type="match status" value="1"/>
</dbReference>
<gene>
    <name evidence="5" type="primary">tadA</name>
    <name evidence="5" type="ORF">MFMK1_002974</name>
</gene>
<evidence type="ECO:0000259" key="4">
    <source>
        <dbReference type="PROSITE" id="PS00662"/>
    </source>
</evidence>
<dbReference type="CDD" id="cd01129">
    <property type="entry name" value="PulE-GspE-like"/>
    <property type="match status" value="1"/>
</dbReference>
<dbReference type="GO" id="GO:0005886">
    <property type="term" value="C:plasma membrane"/>
    <property type="evidence" value="ECO:0007669"/>
    <property type="project" value="TreeGrafter"/>
</dbReference>
<feature type="domain" description="Bacterial type II secretion system protein E" evidence="4">
    <location>
        <begin position="381"/>
        <end position="395"/>
    </location>
</feature>
<dbReference type="PANTHER" id="PTHR30258">
    <property type="entry name" value="TYPE II SECRETION SYSTEM PROTEIN GSPE-RELATED"/>
    <property type="match status" value="1"/>
</dbReference>
<sequence length="567" mass="62715">MARRKQLGEFLVENKLVTYVQLQEALRIQKNSAGRLGEILVNLGYVTEKDIMDVLEFQLGIDQVDLLNTQVDPEVINKIPESMIRRHRVIPIAQAGNVLTVAMADPLNIVAADDIKVATGLEVKPVMVAERSIDKTIQKFFGMQDLMSRAFDLDQISENLSDHKTFKLDEMENQMMDEAPIVRVVNSVIGQAVQKRASDIHIEPHEETVRIRMRIDGLLRDYMNLPRDSHPSLISRIKIMAGMDIAEKRIPQDGRIRVHILTKEVDLRISTLPTIFGEKAVLRILDKGQLMLSLDELGFSPAAGKRFKEMISSTYGMVLVTGPTGSGKTTTLYTTLNAISTPDLNIIAVEDPVEYVLGGINQVQVNMKSGLSFAAGLRSILRQDPDVVMVGEIRDGETASIAIRAATTGHLVFSTLHTNDAPGALTRLIDMGAEPFLVASSVVGVVAQRLVRRICGRCRTTYQLDSEDPARLYLGVGQNETVELYRGEGCGYCDHTGFRGRLSIHEVLPLSPKLRSLVAREGQDQLRQTAIAEGMATLKEDGIDKAFKGLTTIQEVMRVAHSDQVID</sequence>
<dbReference type="Pfam" id="PF00437">
    <property type="entry name" value="T2SSE"/>
    <property type="match status" value="1"/>
</dbReference>
<dbReference type="SMART" id="SM00382">
    <property type="entry name" value="AAA"/>
    <property type="match status" value="1"/>
</dbReference>
<comment type="similarity">
    <text evidence="1">Belongs to the GSP E family.</text>
</comment>
<dbReference type="InterPro" id="IPR003593">
    <property type="entry name" value="AAA+_ATPase"/>
</dbReference>
<keyword evidence="3" id="KW-0067">ATP-binding</keyword>
<dbReference type="FunFam" id="3.30.300.160:FF:000002">
    <property type="entry name" value="Type II secretion system protein E"/>
    <property type="match status" value="1"/>
</dbReference>
<dbReference type="GO" id="GO:0005524">
    <property type="term" value="F:ATP binding"/>
    <property type="evidence" value="ECO:0007669"/>
    <property type="project" value="UniProtKB-KW"/>
</dbReference>
<dbReference type="InterPro" id="IPR001482">
    <property type="entry name" value="T2SS/T4SS_dom"/>
</dbReference>
<evidence type="ECO:0000256" key="3">
    <source>
        <dbReference type="ARBA" id="ARBA00022840"/>
    </source>
</evidence>
<dbReference type="AlphaFoldDB" id="A0AAU0UQA9"/>
<dbReference type="PROSITE" id="PS00662">
    <property type="entry name" value="T2SP_E"/>
    <property type="match status" value="1"/>
</dbReference>
<protein>
    <submittedName>
        <fullName evidence="5">Flp pilus assembly complex ATPase component TadA</fullName>
    </submittedName>
</protein>
<dbReference type="FunFam" id="3.40.50.300:FF:000398">
    <property type="entry name" value="Type IV pilus assembly ATPase PilB"/>
    <property type="match status" value="1"/>
</dbReference>
<reference evidence="5 6" key="1">
    <citation type="submission" date="2023-04" db="EMBL/GenBank/DDBJ databases">
        <authorList>
            <person name="Hsu D."/>
        </authorList>
    </citation>
    <scope>NUCLEOTIDE SEQUENCE [LARGE SCALE GENOMIC DNA]</scope>
    <source>
        <strain evidence="5 6">MK1</strain>
    </source>
</reference>
<dbReference type="SUPFAM" id="SSF160246">
    <property type="entry name" value="EspE N-terminal domain-like"/>
    <property type="match status" value="1"/>
</dbReference>
<keyword evidence="6" id="KW-1185">Reference proteome</keyword>
<dbReference type="InterPro" id="IPR037257">
    <property type="entry name" value="T2SS_E_N_sf"/>
</dbReference>
<dbReference type="FunFam" id="3.30.450.90:FF:000001">
    <property type="entry name" value="Type II secretion system ATPase GspE"/>
    <property type="match status" value="1"/>
</dbReference>
<proteinExistence type="inferred from homology"/>
<name>A0AAU0UQA9_9FIRM</name>
<dbReference type="Gene3D" id="3.30.450.90">
    <property type="match status" value="1"/>
</dbReference>
<dbReference type="EMBL" id="CP121694">
    <property type="protein sequence ID" value="WRO23125.1"/>
    <property type="molecule type" value="Genomic_DNA"/>
</dbReference>
<dbReference type="KEGG" id="dbc:MFMK1_002974"/>
<dbReference type="Pfam" id="PF05157">
    <property type="entry name" value="MshEN"/>
    <property type="match status" value="1"/>
</dbReference>
<dbReference type="InterPro" id="IPR007831">
    <property type="entry name" value="T2SS_GspE_N"/>
</dbReference>
<dbReference type="GO" id="GO:0016887">
    <property type="term" value="F:ATP hydrolysis activity"/>
    <property type="evidence" value="ECO:0007669"/>
    <property type="project" value="TreeGrafter"/>
</dbReference>
<dbReference type="RefSeq" id="WP_366922512.1">
    <property type="nucleotide sequence ID" value="NZ_CP121694.1"/>
</dbReference>
<dbReference type="InterPro" id="IPR027417">
    <property type="entry name" value="P-loop_NTPase"/>
</dbReference>
<dbReference type="Proteomes" id="UP001329915">
    <property type="component" value="Chromosome"/>
</dbReference>
<evidence type="ECO:0000256" key="1">
    <source>
        <dbReference type="ARBA" id="ARBA00006611"/>
    </source>
</evidence>
<dbReference type="Gene3D" id="3.30.300.160">
    <property type="entry name" value="Type II secretion system, protein E, N-terminal domain"/>
    <property type="match status" value="1"/>
</dbReference>
<accession>A0AAU0UQA9</accession>